<protein>
    <submittedName>
        <fullName evidence="1">Uncharacterized protein</fullName>
    </submittedName>
</protein>
<accession>A0A8S5USE2</accession>
<name>A0A8S5USE2_9CAUD</name>
<sequence>MSRFGIKSYLKSVVLEDLKEEIEVLSRMIVKEYRIHVRKHGLSFKVRALDETGFKHGIDIYSTDRKLLFFKEKKLIKSDITTLDFYFEDNKEHLMQTPYEIAKRFGNTAIKALVYSLLNIREMYKSCKVSNPRMLEKCSRYYSLLILWMFYTESGKVEINNIRMWYENFGIPECYFKYSQGIYIDQGLVNTVIGIRGDIDAMGDIIYSVNHIEYK</sequence>
<organism evidence="1">
    <name type="scientific">Myoviridae sp. ctijX18</name>
    <dbReference type="NCBI Taxonomy" id="2825154"/>
    <lineage>
        <taxon>Viruses</taxon>
        <taxon>Duplodnaviria</taxon>
        <taxon>Heunggongvirae</taxon>
        <taxon>Uroviricota</taxon>
        <taxon>Caudoviricetes</taxon>
    </lineage>
</organism>
<evidence type="ECO:0000313" key="1">
    <source>
        <dbReference type="EMBL" id="DAF97416.1"/>
    </source>
</evidence>
<dbReference type="EMBL" id="BK016133">
    <property type="protein sequence ID" value="DAF97416.1"/>
    <property type="molecule type" value="Genomic_DNA"/>
</dbReference>
<proteinExistence type="predicted"/>
<reference evidence="1" key="1">
    <citation type="journal article" date="2021" name="Proc. Natl. Acad. Sci. U.S.A.">
        <title>A Catalog of Tens of Thousands of Viruses from Human Metagenomes Reveals Hidden Associations with Chronic Diseases.</title>
        <authorList>
            <person name="Tisza M.J."/>
            <person name="Buck C.B."/>
        </authorList>
    </citation>
    <scope>NUCLEOTIDE SEQUENCE</scope>
    <source>
        <strain evidence="1">CtijX18</strain>
    </source>
</reference>